<dbReference type="InterPro" id="IPR036397">
    <property type="entry name" value="RNaseH_sf"/>
</dbReference>
<dbReference type="GO" id="GO:0016787">
    <property type="term" value="F:hydrolase activity"/>
    <property type="evidence" value="ECO:0007669"/>
    <property type="project" value="UniProtKB-KW"/>
</dbReference>
<comment type="caution">
    <text evidence="16">The sequence shown here is derived from an EMBL/GenBank/DDBJ whole genome shotgun (WGS) entry which is preliminary data.</text>
</comment>
<keyword evidence="9" id="KW-0229">DNA integration</keyword>
<dbReference type="AlphaFoldDB" id="A0A0L6UAP3"/>
<sequence length="199" mass="22662">FHNVSYHQLRQKIGIPLKKIKKCKACALGKITKASFKSKHLRAKGPFEGLHLDLIGPISPTSREGDKYILTVVDSNTRYCSAIPINKKSDVVETLSIIIDYEVKRFGYHPSVLHSDRGGEFINIAMEDYCRKNLIKYRTADHYTPQQNGLAERHNRTIIESLRTILTDSNISRQFWSNVVKVSTLTLNQIPSHRSTKSP</sequence>
<comment type="catalytic activity">
    <reaction evidence="14">
        <text>DNA(n) + a 2'-deoxyribonucleoside 5'-triphosphate = DNA(n+1) + diphosphate</text>
        <dbReference type="Rhea" id="RHEA:22508"/>
        <dbReference type="Rhea" id="RHEA-COMP:17339"/>
        <dbReference type="Rhea" id="RHEA-COMP:17340"/>
        <dbReference type="ChEBI" id="CHEBI:33019"/>
        <dbReference type="ChEBI" id="CHEBI:61560"/>
        <dbReference type="ChEBI" id="CHEBI:173112"/>
        <dbReference type="EC" id="2.7.7.7"/>
    </reaction>
</comment>
<evidence type="ECO:0000256" key="8">
    <source>
        <dbReference type="ARBA" id="ARBA00022884"/>
    </source>
</evidence>
<keyword evidence="3" id="KW-0540">Nuclease</keyword>
<evidence type="ECO:0000256" key="12">
    <source>
        <dbReference type="ARBA" id="ARBA00023172"/>
    </source>
</evidence>
<organism evidence="16 17">
    <name type="scientific">Puccinia sorghi</name>
    <dbReference type="NCBI Taxonomy" id="27349"/>
    <lineage>
        <taxon>Eukaryota</taxon>
        <taxon>Fungi</taxon>
        <taxon>Dikarya</taxon>
        <taxon>Basidiomycota</taxon>
        <taxon>Pucciniomycotina</taxon>
        <taxon>Pucciniomycetes</taxon>
        <taxon>Pucciniales</taxon>
        <taxon>Pucciniaceae</taxon>
        <taxon>Puccinia</taxon>
    </lineage>
</organism>
<evidence type="ECO:0000256" key="3">
    <source>
        <dbReference type="ARBA" id="ARBA00022722"/>
    </source>
</evidence>
<dbReference type="GO" id="GO:0003887">
    <property type="term" value="F:DNA-directed DNA polymerase activity"/>
    <property type="evidence" value="ECO:0007669"/>
    <property type="project" value="UniProtKB-KW"/>
</dbReference>
<dbReference type="PROSITE" id="PS50994">
    <property type="entry name" value="INTEGRASE"/>
    <property type="match status" value="1"/>
</dbReference>
<dbReference type="GO" id="GO:0003723">
    <property type="term" value="F:RNA binding"/>
    <property type="evidence" value="ECO:0007669"/>
    <property type="project" value="UniProtKB-KW"/>
</dbReference>
<keyword evidence="5" id="KW-0255">Endonuclease</keyword>
<comment type="catalytic activity">
    <reaction evidence="13">
        <text>DNA(n) + a 2'-deoxyribonucleoside 5'-triphosphate = DNA(n+1) + diphosphate</text>
        <dbReference type="Rhea" id="RHEA:22508"/>
        <dbReference type="Rhea" id="RHEA-COMP:17339"/>
        <dbReference type="Rhea" id="RHEA-COMP:17340"/>
        <dbReference type="ChEBI" id="CHEBI:33019"/>
        <dbReference type="ChEBI" id="CHEBI:61560"/>
        <dbReference type="ChEBI" id="CHEBI:173112"/>
        <dbReference type="EC" id="2.7.7.49"/>
    </reaction>
</comment>
<evidence type="ECO:0000256" key="2">
    <source>
        <dbReference type="ARBA" id="ARBA00022695"/>
    </source>
</evidence>
<dbReference type="InterPro" id="IPR039537">
    <property type="entry name" value="Retrotran_Ty1/copia-like"/>
</dbReference>
<feature type="non-terminal residue" evidence="16">
    <location>
        <position position="1"/>
    </location>
</feature>
<proteinExistence type="predicted"/>
<name>A0A0L6UAP3_9BASI</name>
<evidence type="ECO:0000256" key="9">
    <source>
        <dbReference type="ARBA" id="ARBA00022908"/>
    </source>
</evidence>
<dbReference type="GO" id="GO:0015074">
    <property type="term" value="P:DNA integration"/>
    <property type="evidence" value="ECO:0007669"/>
    <property type="project" value="UniProtKB-KW"/>
</dbReference>
<dbReference type="Proteomes" id="UP000037035">
    <property type="component" value="Unassembled WGS sequence"/>
</dbReference>
<keyword evidence="17" id="KW-1185">Reference proteome</keyword>
<dbReference type="GO" id="GO:0006310">
    <property type="term" value="P:DNA recombination"/>
    <property type="evidence" value="ECO:0007669"/>
    <property type="project" value="UniProtKB-KW"/>
</dbReference>
<gene>
    <name evidence="16" type="ORF">VP01_7954g2</name>
</gene>
<evidence type="ECO:0000256" key="7">
    <source>
        <dbReference type="ARBA" id="ARBA00022842"/>
    </source>
</evidence>
<keyword evidence="2" id="KW-0548">Nucleotidyltransferase</keyword>
<keyword evidence="1" id="KW-0815">Transposition</keyword>
<keyword evidence="6" id="KW-0378">Hydrolase</keyword>
<keyword evidence="12" id="KW-0233">DNA recombination</keyword>
<dbReference type="GO" id="GO:0005634">
    <property type="term" value="C:nucleus"/>
    <property type="evidence" value="ECO:0007669"/>
    <property type="project" value="UniProtKB-ARBA"/>
</dbReference>
<keyword evidence="4" id="KW-0479">Metal-binding</keyword>
<keyword evidence="11" id="KW-0239">DNA-directed DNA polymerase</keyword>
<evidence type="ECO:0000256" key="5">
    <source>
        <dbReference type="ARBA" id="ARBA00022759"/>
    </source>
</evidence>
<keyword evidence="7" id="KW-0460">Magnesium</keyword>
<dbReference type="InterPro" id="IPR001584">
    <property type="entry name" value="Integrase_cat-core"/>
</dbReference>
<evidence type="ECO:0000256" key="6">
    <source>
        <dbReference type="ARBA" id="ARBA00022801"/>
    </source>
</evidence>
<dbReference type="GO" id="GO:0004519">
    <property type="term" value="F:endonuclease activity"/>
    <property type="evidence" value="ECO:0007669"/>
    <property type="project" value="UniProtKB-KW"/>
</dbReference>
<dbReference type="SUPFAM" id="SSF53098">
    <property type="entry name" value="Ribonuclease H-like"/>
    <property type="match status" value="1"/>
</dbReference>
<accession>A0A0L6UAP3</accession>
<evidence type="ECO:0000256" key="14">
    <source>
        <dbReference type="ARBA" id="ARBA00049244"/>
    </source>
</evidence>
<dbReference type="PANTHER" id="PTHR42648">
    <property type="entry name" value="TRANSPOSASE, PUTATIVE-RELATED"/>
    <property type="match status" value="1"/>
</dbReference>
<feature type="domain" description="Integrase catalytic" evidence="15">
    <location>
        <begin position="42"/>
        <end position="199"/>
    </location>
</feature>
<dbReference type="InterPro" id="IPR012337">
    <property type="entry name" value="RNaseH-like_sf"/>
</dbReference>
<dbReference type="VEuPathDB" id="FungiDB:VP01_7954g2"/>
<reference evidence="16 17" key="1">
    <citation type="submission" date="2015-08" db="EMBL/GenBank/DDBJ databases">
        <title>Next Generation Sequencing and Analysis of the Genome of Puccinia sorghi L Schw, the Causal Agent of Maize Common Rust.</title>
        <authorList>
            <person name="Rochi L."/>
            <person name="Burguener G."/>
            <person name="Darino M."/>
            <person name="Turjanski A."/>
            <person name="Kreff E."/>
            <person name="Dieguez M.J."/>
            <person name="Sacco F."/>
        </authorList>
    </citation>
    <scope>NUCLEOTIDE SEQUENCE [LARGE SCALE GENOMIC DNA]</scope>
    <source>
        <strain evidence="16 17">RO10H11247</strain>
    </source>
</reference>
<evidence type="ECO:0000313" key="16">
    <source>
        <dbReference type="EMBL" id="KNZ45643.1"/>
    </source>
</evidence>
<evidence type="ECO:0000256" key="4">
    <source>
        <dbReference type="ARBA" id="ARBA00022723"/>
    </source>
</evidence>
<keyword evidence="11" id="KW-0808">Transferase</keyword>
<keyword evidence="8" id="KW-0694">RNA-binding</keyword>
<dbReference type="PANTHER" id="PTHR42648:SF11">
    <property type="entry name" value="TRANSPOSON TY4-P GAG-POL POLYPROTEIN"/>
    <property type="match status" value="1"/>
</dbReference>
<evidence type="ECO:0000256" key="11">
    <source>
        <dbReference type="ARBA" id="ARBA00022932"/>
    </source>
</evidence>
<evidence type="ECO:0000313" key="17">
    <source>
        <dbReference type="Proteomes" id="UP000037035"/>
    </source>
</evidence>
<dbReference type="Pfam" id="PF00665">
    <property type="entry name" value="rve"/>
    <property type="match status" value="1"/>
</dbReference>
<dbReference type="GO" id="GO:0032196">
    <property type="term" value="P:transposition"/>
    <property type="evidence" value="ECO:0007669"/>
    <property type="project" value="UniProtKB-KW"/>
</dbReference>
<keyword evidence="10" id="KW-0695">RNA-directed DNA polymerase</keyword>
<dbReference type="GO" id="GO:0003964">
    <property type="term" value="F:RNA-directed DNA polymerase activity"/>
    <property type="evidence" value="ECO:0007669"/>
    <property type="project" value="UniProtKB-KW"/>
</dbReference>
<dbReference type="OrthoDB" id="7691805at2759"/>
<protein>
    <recommendedName>
        <fullName evidence="15">Integrase catalytic domain-containing protein</fullName>
    </recommendedName>
</protein>
<evidence type="ECO:0000256" key="13">
    <source>
        <dbReference type="ARBA" id="ARBA00048173"/>
    </source>
</evidence>
<evidence type="ECO:0000256" key="10">
    <source>
        <dbReference type="ARBA" id="ARBA00022918"/>
    </source>
</evidence>
<dbReference type="Gene3D" id="3.30.420.10">
    <property type="entry name" value="Ribonuclease H-like superfamily/Ribonuclease H"/>
    <property type="match status" value="1"/>
</dbReference>
<dbReference type="GO" id="GO:0046872">
    <property type="term" value="F:metal ion binding"/>
    <property type="evidence" value="ECO:0007669"/>
    <property type="project" value="UniProtKB-KW"/>
</dbReference>
<evidence type="ECO:0000256" key="1">
    <source>
        <dbReference type="ARBA" id="ARBA00022578"/>
    </source>
</evidence>
<evidence type="ECO:0000259" key="15">
    <source>
        <dbReference type="PROSITE" id="PS50994"/>
    </source>
</evidence>
<dbReference type="EMBL" id="LAVV01013443">
    <property type="protein sequence ID" value="KNZ45643.1"/>
    <property type="molecule type" value="Genomic_DNA"/>
</dbReference>